<dbReference type="InterPro" id="IPR036259">
    <property type="entry name" value="MFS_trans_sf"/>
</dbReference>
<feature type="transmembrane region" description="Helical" evidence="6">
    <location>
        <begin position="180"/>
        <end position="199"/>
    </location>
</feature>
<dbReference type="Proteomes" id="UP001162131">
    <property type="component" value="Unassembled WGS sequence"/>
</dbReference>
<proteinExistence type="predicted"/>
<sequence>MDEAMVLVGVYLDKLGWGNCQSLVFIQCGLALSAAQAWMLSQSFVLIGAGHLWDLSSTIKGLIGSCLQIGMLIGSLVFGTLGDKHGRIYSFKKCVWVNVAACFCLIFSFHYSMMMLFYLLLGIGVGGDLTLAGTTFSEFCPPEKRWLLAGLSCFYPIGGMIASGINLFVYGVIGDEDHDWRYIVGAFFIIELCLALWRLKLYETPAYYIMIGQESDAEETLKRIAKENGQFKSFTSYHQAMLSIVRREELASKKEKLEGFDRIKSLFSKKNRKTTICITLVNFLTFSGYISLLIFMPTFLNDFSQLQIYLIILMQTVIALPGNIFGSFLVRSKFGRRNTLAMGLGISGTLCILFFIDVGDAVTIGCIAIINALILISVGALTTITAESYDTEIRSCASGWHTAFGRLGGIVSPMIIGRLLDTSNGDTISVTIFAICFFLAGMFACLLKETRKVQKKGVLRMTLQKSMAIQSNPSKSQDT</sequence>
<dbReference type="Pfam" id="PF00083">
    <property type="entry name" value="Sugar_tr"/>
    <property type="match status" value="1"/>
</dbReference>
<feature type="transmembrane region" description="Helical" evidence="6">
    <location>
        <begin position="308"/>
        <end position="330"/>
    </location>
</feature>
<feature type="transmembrane region" description="Helical" evidence="6">
    <location>
        <begin position="398"/>
        <end position="416"/>
    </location>
</feature>
<feature type="transmembrane region" description="Helical" evidence="6">
    <location>
        <begin position="23"/>
        <end position="41"/>
    </location>
</feature>
<feature type="transmembrane region" description="Helical" evidence="6">
    <location>
        <begin position="274"/>
        <end position="296"/>
    </location>
</feature>
<organism evidence="8 9">
    <name type="scientific">Blepharisma stoltei</name>
    <dbReference type="NCBI Taxonomy" id="1481888"/>
    <lineage>
        <taxon>Eukaryota</taxon>
        <taxon>Sar</taxon>
        <taxon>Alveolata</taxon>
        <taxon>Ciliophora</taxon>
        <taxon>Postciliodesmatophora</taxon>
        <taxon>Heterotrichea</taxon>
        <taxon>Heterotrichida</taxon>
        <taxon>Blepharismidae</taxon>
        <taxon>Blepharisma</taxon>
    </lineage>
</organism>
<keyword evidence="5 6" id="KW-0472">Membrane</keyword>
<dbReference type="SUPFAM" id="SSF103473">
    <property type="entry name" value="MFS general substrate transporter"/>
    <property type="match status" value="1"/>
</dbReference>
<evidence type="ECO:0000313" key="9">
    <source>
        <dbReference type="Proteomes" id="UP001162131"/>
    </source>
</evidence>
<dbReference type="PANTHER" id="PTHR23511">
    <property type="entry name" value="SYNAPTIC VESICLE GLYCOPROTEIN 2"/>
    <property type="match status" value="1"/>
</dbReference>
<dbReference type="EMBL" id="CAJZBQ010000055">
    <property type="protein sequence ID" value="CAG9332828.1"/>
    <property type="molecule type" value="Genomic_DNA"/>
</dbReference>
<evidence type="ECO:0000256" key="1">
    <source>
        <dbReference type="ARBA" id="ARBA00004141"/>
    </source>
</evidence>
<keyword evidence="9" id="KW-1185">Reference proteome</keyword>
<feature type="transmembrane region" description="Helical" evidence="6">
    <location>
        <begin position="339"/>
        <end position="356"/>
    </location>
</feature>
<comment type="caution">
    <text evidence="8">The sequence shown here is derived from an EMBL/GenBank/DDBJ whole genome shotgun (WGS) entry which is preliminary data.</text>
</comment>
<feature type="transmembrane region" description="Helical" evidence="6">
    <location>
        <begin position="146"/>
        <end position="168"/>
    </location>
</feature>
<accession>A0AAU9K4K8</accession>
<keyword evidence="4 6" id="KW-1133">Transmembrane helix</keyword>
<comment type="subcellular location">
    <subcellularLocation>
        <location evidence="1">Membrane</location>
        <topology evidence="1">Multi-pass membrane protein</topology>
    </subcellularLocation>
</comment>
<dbReference type="InterPro" id="IPR020846">
    <property type="entry name" value="MFS_dom"/>
</dbReference>
<evidence type="ECO:0000256" key="5">
    <source>
        <dbReference type="ARBA" id="ARBA00023136"/>
    </source>
</evidence>
<feature type="transmembrane region" description="Helical" evidence="6">
    <location>
        <begin position="117"/>
        <end position="134"/>
    </location>
</feature>
<dbReference type="GO" id="GO:0016020">
    <property type="term" value="C:membrane"/>
    <property type="evidence" value="ECO:0007669"/>
    <property type="project" value="UniProtKB-SubCell"/>
</dbReference>
<dbReference type="Gene3D" id="1.20.1250.20">
    <property type="entry name" value="MFS general substrate transporter like domains"/>
    <property type="match status" value="1"/>
</dbReference>
<dbReference type="PROSITE" id="PS50850">
    <property type="entry name" value="MFS"/>
    <property type="match status" value="1"/>
</dbReference>
<reference evidence="8" key="1">
    <citation type="submission" date="2021-09" db="EMBL/GenBank/DDBJ databases">
        <authorList>
            <consortium name="AG Swart"/>
            <person name="Singh M."/>
            <person name="Singh A."/>
            <person name="Seah K."/>
            <person name="Emmerich C."/>
        </authorList>
    </citation>
    <scope>NUCLEOTIDE SEQUENCE</scope>
    <source>
        <strain evidence="8">ATCC30299</strain>
    </source>
</reference>
<keyword evidence="3 6" id="KW-0812">Transmembrane</keyword>
<evidence type="ECO:0000259" key="7">
    <source>
        <dbReference type="PROSITE" id="PS50850"/>
    </source>
</evidence>
<feature type="transmembrane region" description="Helical" evidence="6">
    <location>
        <begin position="428"/>
        <end position="447"/>
    </location>
</feature>
<feature type="domain" description="Major facilitator superfamily (MFS) profile" evidence="7">
    <location>
        <begin position="22"/>
        <end position="452"/>
    </location>
</feature>
<gene>
    <name evidence="8" type="ORF">BSTOLATCC_MIC57117</name>
</gene>
<feature type="transmembrane region" description="Helical" evidence="6">
    <location>
        <begin position="94"/>
        <end position="111"/>
    </location>
</feature>
<dbReference type="CDD" id="cd17316">
    <property type="entry name" value="MFS_SV2_like"/>
    <property type="match status" value="1"/>
</dbReference>
<feature type="transmembrane region" description="Helical" evidence="6">
    <location>
        <begin position="61"/>
        <end position="82"/>
    </location>
</feature>
<protein>
    <recommendedName>
        <fullName evidence="7">Major facilitator superfamily (MFS) profile domain-containing protein</fullName>
    </recommendedName>
</protein>
<feature type="transmembrane region" description="Helical" evidence="6">
    <location>
        <begin position="362"/>
        <end position="386"/>
    </location>
</feature>
<dbReference type="GO" id="GO:0022857">
    <property type="term" value="F:transmembrane transporter activity"/>
    <property type="evidence" value="ECO:0007669"/>
    <property type="project" value="InterPro"/>
</dbReference>
<dbReference type="PANTHER" id="PTHR23511:SF5">
    <property type="entry name" value="MAJOR FACILITATOR-TYPE TRANSPORTER HXNZ-RELATED"/>
    <property type="match status" value="1"/>
</dbReference>
<keyword evidence="2" id="KW-0813">Transport</keyword>
<dbReference type="AlphaFoldDB" id="A0AAU9K4K8"/>
<evidence type="ECO:0000256" key="3">
    <source>
        <dbReference type="ARBA" id="ARBA00022692"/>
    </source>
</evidence>
<name>A0AAU9K4K8_9CILI</name>
<evidence type="ECO:0000256" key="6">
    <source>
        <dbReference type="SAM" id="Phobius"/>
    </source>
</evidence>
<evidence type="ECO:0000313" key="8">
    <source>
        <dbReference type="EMBL" id="CAG9332828.1"/>
    </source>
</evidence>
<evidence type="ECO:0000256" key="2">
    <source>
        <dbReference type="ARBA" id="ARBA00022448"/>
    </source>
</evidence>
<evidence type="ECO:0000256" key="4">
    <source>
        <dbReference type="ARBA" id="ARBA00022989"/>
    </source>
</evidence>
<dbReference type="InterPro" id="IPR005828">
    <property type="entry name" value="MFS_sugar_transport-like"/>
</dbReference>